<accession>A0A7T8QRV5</accession>
<evidence type="ECO:0000313" key="1">
    <source>
        <dbReference type="EMBL" id="QQP52956.1"/>
    </source>
</evidence>
<dbReference type="OrthoDB" id="10006939at2759"/>
<dbReference type="GO" id="GO:0003676">
    <property type="term" value="F:nucleic acid binding"/>
    <property type="evidence" value="ECO:0007669"/>
    <property type="project" value="InterPro"/>
</dbReference>
<dbReference type="PANTHER" id="PTHR47326">
    <property type="entry name" value="TRANSPOSABLE ELEMENT TC3 TRANSPOSASE-LIKE PROTEIN"/>
    <property type="match status" value="1"/>
</dbReference>
<dbReference type="Proteomes" id="UP000595437">
    <property type="component" value="Chromosome 3"/>
</dbReference>
<dbReference type="InterPro" id="IPR036397">
    <property type="entry name" value="RNaseH_sf"/>
</dbReference>
<organism evidence="1 2">
    <name type="scientific">Caligus rogercresseyi</name>
    <name type="common">Sea louse</name>
    <dbReference type="NCBI Taxonomy" id="217165"/>
    <lineage>
        <taxon>Eukaryota</taxon>
        <taxon>Metazoa</taxon>
        <taxon>Ecdysozoa</taxon>
        <taxon>Arthropoda</taxon>
        <taxon>Crustacea</taxon>
        <taxon>Multicrustacea</taxon>
        <taxon>Hexanauplia</taxon>
        <taxon>Copepoda</taxon>
        <taxon>Siphonostomatoida</taxon>
        <taxon>Caligidae</taxon>
        <taxon>Caligus</taxon>
    </lineage>
</organism>
<sequence length="228" mass="26593">MEQVRRDAICEARRAGRTPQEIIEFFHYPKSTVYKDRRADHSSRADKIRTPRFLAGLKRSIDAHPDTPISKLAKDRNVHRSTIEKAIKIDLRYRSRARATKHLLTEQNMADRVSKGKILINQMKSKSGFLRFFSDEKIFTIDASHNRRNDRWICLDADENPLSNMVLAVISTEGDVMPPYFFQKKETVNKEVYKRVLEEVFVPWMDDVADGRPYTFQQDSAPAHRAKI</sequence>
<dbReference type="PANTHER" id="PTHR47326:SF1">
    <property type="entry name" value="HTH PSQ-TYPE DOMAIN-CONTAINING PROTEIN"/>
    <property type="match status" value="1"/>
</dbReference>
<dbReference type="AlphaFoldDB" id="A0A7T8QRV5"/>
<dbReference type="Gene3D" id="3.30.420.10">
    <property type="entry name" value="Ribonuclease H-like superfamily/Ribonuclease H"/>
    <property type="match status" value="1"/>
</dbReference>
<dbReference type="EMBL" id="CP045892">
    <property type="protein sequence ID" value="QQP52956.1"/>
    <property type="molecule type" value="Genomic_DNA"/>
</dbReference>
<proteinExistence type="predicted"/>
<protein>
    <submittedName>
        <fullName evidence="1">Uncharacterized protein</fullName>
    </submittedName>
</protein>
<keyword evidence="2" id="KW-1185">Reference proteome</keyword>
<name>A0A7T8QRV5_CALRO</name>
<feature type="non-terminal residue" evidence="1">
    <location>
        <position position="1"/>
    </location>
</feature>
<gene>
    <name evidence="1" type="ORF">FKW44_005264</name>
</gene>
<evidence type="ECO:0000313" key="2">
    <source>
        <dbReference type="Proteomes" id="UP000595437"/>
    </source>
</evidence>
<reference evidence="2" key="1">
    <citation type="submission" date="2021-01" db="EMBL/GenBank/DDBJ databases">
        <title>Caligus Genome Assembly.</title>
        <authorList>
            <person name="Gallardo-Escarate C."/>
        </authorList>
    </citation>
    <scope>NUCLEOTIDE SEQUENCE [LARGE SCALE GENOMIC DNA]</scope>
</reference>